<evidence type="ECO:0000256" key="1">
    <source>
        <dbReference type="ARBA" id="ARBA00012023"/>
    </source>
</evidence>
<protein>
    <recommendedName>
        <fullName evidence="1 6">Inositol-pentakisphosphate 2-kinase</fullName>
        <ecNumber evidence="1 6">2.7.1.158</ecNumber>
    </recommendedName>
</protein>
<dbReference type="AlphaFoldDB" id="G0NKS7"/>
<comment type="domain">
    <text evidence="6">The EXKPK motif is conserved in inositol-pentakisphosphate 2-kinases of both family 1 and 2.</text>
</comment>
<dbReference type="InParanoid" id="G0NKS7"/>
<dbReference type="OMA" id="DYMNTES"/>
<dbReference type="Pfam" id="PF06090">
    <property type="entry name" value="Ins_P5_2-kin"/>
    <property type="match status" value="1"/>
</dbReference>
<dbReference type="PANTHER" id="PTHR14456">
    <property type="entry name" value="INOSITOL POLYPHOSPHATE KINASE 1"/>
    <property type="match status" value="1"/>
</dbReference>
<comment type="catalytic activity">
    <reaction evidence="6">
        <text>1D-myo-inositol 1,3,4,5,6-pentakisphosphate + ATP = 1D-myo-inositol hexakisphosphate + ADP + H(+)</text>
        <dbReference type="Rhea" id="RHEA:20313"/>
        <dbReference type="ChEBI" id="CHEBI:15378"/>
        <dbReference type="ChEBI" id="CHEBI:30616"/>
        <dbReference type="ChEBI" id="CHEBI:57733"/>
        <dbReference type="ChEBI" id="CHEBI:58130"/>
        <dbReference type="ChEBI" id="CHEBI:456216"/>
        <dbReference type="EC" id="2.7.1.158"/>
    </reaction>
</comment>
<dbReference type="HOGENOM" id="CLU_604432_0_0_1"/>
<keyword evidence="3 6" id="KW-0547">Nucleotide-binding</keyword>
<evidence type="ECO:0000313" key="8">
    <source>
        <dbReference type="Proteomes" id="UP000008068"/>
    </source>
</evidence>
<accession>G0NKS7</accession>
<dbReference type="PANTHER" id="PTHR14456:SF2">
    <property type="entry name" value="INOSITOL-PENTAKISPHOSPHATE 2-KINASE"/>
    <property type="match status" value="1"/>
</dbReference>
<dbReference type="InterPro" id="IPR009286">
    <property type="entry name" value="Ins_P5_2-kin"/>
</dbReference>
<dbReference type="Proteomes" id="UP000008068">
    <property type="component" value="Unassembled WGS sequence"/>
</dbReference>
<comment type="function">
    <text evidence="6">Phosphorylates Ins(1,3,4,5,6)P5 at position 2 to form Ins(1,2,3,4,5,6)P6 (InsP6 or phytate).</text>
</comment>
<organism evidence="8">
    <name type="scientific">Caenorhabditis brenneri</name>
    <name type="common">Nematode worm</name>
    <dbReference type="NCBI Taxonomy" id="135651"/>
    <lineage>
        <taxon>Eukaryota</taxon>
        <taxon>Metazoa</taxon>
        <taxon>Ecdysozoa</taxon>
        <taxon>Nematoda</taxon>
        <taxon>Chromadorea</taxon>
        <taxon>Rhabditida</taxon>
        <taxon>Rhabditina</taxon>
        <taxon>Rhabditomorpha</taxon>
        <taxon>Rhabditoidea</taxon>
        <taxon>Rhabditidae</taxon>
        <taxon>Peloderinae</taxon>
        <taxon>Caenorhabditis</taxon>
    </lineage>
</organism>
<reference evidence="8" key="1">
    <citation type="submission" date="2011-07" db="EMBL/GenBank/DDBJ databases">
        <authorList>
            <consortium name="Caenorhabditis brenneri Sequencing and Analysis Consortium"/>
            <person name="Wilson R.K."/>
        </authorList>
    </citation>
    <scope>NUCLEOTIDE SEQUENCE [LARGE SCALE GENOMIC DNA]</scope>
    <source>
        <strain evidence="8">PB2801</strain>
    </source>
</reference>
<gene>
    <name evidence="7" type="ORF">CAEBREN_02079</name>
</gene>
<dbReference type="EC" id="2.7.1.158" evidence="1 6"/>
<proteinExistence type="predicted"/>
<dbReference type="GO" id="GO:0005524">
    <property type="term" value="F:ATP binding"/>
    <property type="evidence" value="ECO:0007669"/>
    <property type="project" value="UniProtKB-KW"/>
</dbReference>
<dbReference type="EMBL" id="GL379902">
    <property type="protein sequence ID" value="EGT33103.1"/>
    <property type="molecule type" value="Genomic_DNA"/>
</dbReference>
<evidence type="ECO:0000256" key="5">
    <source>
        <dbReference type="ARBA" id="ARBA00022840"/>
    </source>
</evidence>
<keyword evidence="5 6" id="KW-0067">ATP-binding</keyword>
<dbReference type="GO" id="GO:0005634">
    <property type="term" value="C:nucleus"/>
    <property type="evidence" value="ECO:0007669"/>
    <property type="project" value="TreeGrafter"/>
</dbReference>
<dbReference type="eggNOG" id="KOG4749">
    <property type="taxonomic scope" value="Eukaryota"/>
</dbReference>
<dbReference type="GO" id="GO:0035299">
    <property type="term" value="F:inositol-1,3,4,5,6-pentakisphosphate 2-kinase activity"/>
    <property type="evidence" value="ECO:0007669"/>
    <property type="project" value="UniProtKB-EC"/>
</dbReference>
<dbReference type="GO" id="GO:0032958">
    <property type="term" value="P:inositol phosphate biosynthetic process"/>
    <property type="evidence" value="ECO:0007669"/>
    <property type="project" value="TreeGrafter"/>
</dbReference>
<sequence length="453" mass="51654">MASTEEIPVIDPHDYCDFICRGEGQANVVIGAKHKETGVRCVWRIGKIRKTRYISVQPNCEIIGDYMKKIITPLLGSRYLSEMRLVKFDIMDVQNLGKLVRMPENTLIKDFEFFTKVSPNVSALRLMDILNMENGDYKQNADSDYLVAFQMIDATELPPVVMGGTLNPIITIEIKPKQGFYQQHEGIDINLCQTCIYTMEKVYDQEKFSRLSHFCPIRLYSGDYTQTAATLSALFMEPHRNLKIFMNGNVIHSDEIHIKDEEMTKKLFPNGNAEKDDLIQALAFLLTDSSSIENFNLHPKSVLHRIVTAQKIDQIGLIKAHEIYNKLSPDEQELFMDKKRLSDIGLEGIVGEPISKNSSIHALNKYFLAATIKDCSVMISLRLLNNLPSGKVDSMIELPNGKMFQYITKIVDLDPKDARNLISGYKRFTAGVRLYKEHHEEITAQGYHFNCNI</sequence>
<keyword evidence="4 6" id="KW-0418">Kinase</keyword>
<evidence type="ECO:0000256" key="2">
    <source>
        <dbReference type="ARBA" id="ARBA00022679"/>
    </source>
</evidence>
<keyword evidence="8" id="KW-1185">Reference proteome</keyword>
<dbReference type="STRING" id="135651.G0NKS7"/>
<evidence type="ECO:0000313" key="7">
    <source>
        <dbReference type="EMBL" id="EGT33103.1"/>
    </source>
</evidence>
<dbReference type="OrthoDB" id="272370at2759"/>
<name>G0NKS7_CAEBE</name>
<evidence type="ECO:0000256" key="6">
    <source>
        <dbReference type="RuleBase" id="RU364126"/>
    </source>
</evidence>
<evidence type="ECO:0000256" key="4">
    <source>
        <dbReference type="ARBA" id="ARBA00022777"/>
    </source>
</evidence>
<keyword evidence="2 6" id="KW-0808">Transferase</keyword>
<evidence type="ECO:0000256" key="3">
    <source>
        <dbReference type="ARBA" id="ARBA00022741"/>
    </source>
</evidence>